<proteinExistence type="predicted"/>
<dbReference type="AlphaFoldDB" id="A0A8H3V4Q6"/>
<evidence type="ECO:0000313" key="2">
    <source>
        <dbReference type="Proteomes" id="UP000490939"/>
    </source>
</evidence>
<dbReference type="EMBL" id="WNWR01000372">
    <property type="protein sequence ID" value="KAE9981051.1"/>
    <property type="molecule type" value="Genomic_DNA"/>
</dbReference>
<name>A0A8H3V4Q6_VENIN</name>
<gene>
    <name evidence="1" type="ORF">EG327_006368</name>
</gene>
<accession>A0A8H3V4Q6</accession>
<sequence length="132" mass="14480">MSTLIPNVTPIAIDSLFNIAQIKSNISLLQECTSDSVTVVLYGSIDTDGTSFTYHAKALVLMPKEAAQMFAVNRGRLACPTKDGTWVEQAESGQQPTAEAALRSLLYDSIYLMNQHYETHYYPAGIDTTMVV</sequence>
<comment type="caution">
    <text evidence="1">The sequence shown here is derived from an EMBL/GenBank/DDBJ whole genome shotgun (WGS) entry which is preliminary data.</text>
</comment>
<evidence type="ECO:0000313" key="1">
    <source>
        <dbReference type="EMBL" id="KAE9981051.1"/>
    </source>
</evidence>
<reference evidence="1 2" key="1">
    <citation type="submission" date="2019-07" db="EMBL/GenBank/DDBJ databases">
        <title>Venturia inaequalis Genome Resource.</title>
        <authorList>
            <person name="Lichtner F.J."/>
        </authorList>
    </citation>
    <scope>NUCLEOTIDE SEQUENCE [LARGE SCALE GENOMIC DNA]</scope>
    <source>
        <strain evidence="1 2">DMI_063113</strain>
    </source>
</reference>
<keyword evidence="2" id="KW-1185">Reference proteome</keyword>
<organism evidence="1 2">
    <name type="scientific">Venturia inaequalis</name>
    <name type="common">Apple scab fungus</name>
    <dbReference type="NCBI Taxonomy" id="5025"/>
    <lineage>
        <taxon>Eukaryota</taxon>
        <taxon>Fungi</taxon>
        <taxon>Dikarya</taxon>
        <taxon>Ascomycota</taxon>
        <taxon>Pezizomycotina</taxon>
        <taxon>Dothideomycetes</taxon>
        <taxon>Pleosporomycetidae</taxon>
        <taxon>Venturiales</taxon>
        <taxon>Venturiaceae</taxon>
        <taxon>Venturia</taxon>
    </lineage>
</organism>
<protein>
    <submittedName>
        <fullName evidence="1">Uncharacterized protein</fullName>
    </submittedName>
</protein>
<dbReference type="Proteomes" id="UP000490939">
    <property type="component" value="Unassembled WGS sequence"/>
</dbReference>